<dbReference type="RefSeq" id="WP_250223320.1">
    <property type="nucleotide sequence ID" value="NZ_CP097762.1"/>
</dbReference>
<accession>A0ABY4SZC4</accession>
<protein>
    <recommendedName>
        <fullName evidence="2">Ribosome-binding factor A</fullName>
    </recommendedName>
</protein>
<dbReference type="NCBIfam" id="TIGR00082">
    <property type="entry name" value="rbfA"/>
    <property type="match status" value="1"/>
</dbReference>
<dbReference type="InterPro" id="IPR023799">
    <property type="entry name" value="RbfA_dom_sf"/>
</dbReference>
<dbReference type="Gene3D" id="3.30.300.20">
    <property type="match status" value="1"/>
</dbReference>
<dbReference type="PANTHER" id="PTHR33515:SF1">
    <property type="entry name" value="RIBOSOME-BINDING FACTOR A, CHLOROPLASTIC-RELATED"/>
    <property type="match status" value="1"/>
</dbReference>
<dbReference type="InterPro" id="IPR015946">
    <property type="entry name" value="KH_dom-like_a/b"/>
</dbReference>
<evidence type="ECO:0000256" key="1">
    <source>
        <dbReference type="ARBA" id="ARBA00022517"/>
    </source>
</evidence>
<dbReference type="InterPro" id="IPR000238">
    <property type="entry name" value="RbfA"/>
</dbReference>
<dbReference type="SUPFAM" id="SSF89919">
    <property type="entry name" value="Ribosome-binding factor A, RbfA"/>
    <property type="match status" value="1"/>
</dbReference>
<dbReference type="PROSITE" id="PS01319">
    <property type="entry name" value="RBFA"/>
    <property type="match status" value="1"/>
</dbReference>
<name>A0ABY4SZC4_9ENTR</name>
<evidence type="ECO:0000313" key="3">
    <source>
        <dbReference type="EMBL" id="URJ25189.1"/>
    </source>
</evidence>
<dbReference type="InterPro" id="IPR020053">
    <property type="entry name" value="Ribosome-bd_factorA_CS"/>
</dbReference>
<organism evidence="3 4">
    <name type="scientific">Candidatus Blochmannia ocreatus</name>
    <name type="common">nom. nud.</name>
    <dbReference type="NCBI Taxonomy" id="251538"/>
    <lineage>
        <taxon>Bacteria</taxon>
        <taxon>Pseudomonadati</taxon>
        <taxon>Pseudomonadota</taxon>
        <taxon>Gammaproteobacteria</taxon>
        <taxon>Enterobacterales</taxon>
        <taxon>Enterobacteriaceae</taxon>
        <taxon>ant endosymbionts</taxon>
        <taxon>Candidatus Blochmanniella</taxon>
    </lineage>
</organism>
<dbReference type="PANTHER" id="PTHR33515">
    <property type="entry name" value="RIBOSOME-BINDING FACTOR A, CHLOROPLASTIC-RELATED"/>
    <property type="match status" value="1"/>
</dbReference>
<dbReference type="Proteomes" id="UP001056834">
    <property type="component" value="Chromosome"/>
</dbReference>
<evidence type="ECO:0000256" key="2">
    <source>
        <dbReference type="HAMAP-Rule" id="MF_00003"/>
    </source>
</evidence>
<comment type="function">
    <text evidence="2">One of several proteins that assist in the late maturation steps of the functional core of the 30S ribosomal subunit. Associates with free 30S ribosomal subunits (but not with 30S subunits that are part of 70S ribosomes or polysomes). Required for efficient processing of 16S rRNA. May interact with the 5'-terminal helix region of 16S rRNA.</text>
</comment>
<dbReference type="EMBL" id="CP097762">
    <property type="protein sequence ID" value="URJ25189.1"/>
    <property type="molecule type" value="Genomic_DNA"/>
</dbReference>
<keyword evidence="4" id="KW-1185">Reference proteome</keyword>
<dbReference type="Pfam" id="PF02033">
    <property type="entry name" value="RBFA"/>
    <property type="match status" value="1"/>
</dbReference>
<comment type="similarity">
    <text evidence="2">Belongs to the RbfA family.</text>
</comment>
<comment type="subunit">
    <text evidence="2">Monomer. Binds 30S ribosomal subunits, but not 50S ribosomal subunits or 70S ribosomes.</text>
</comment>
<gene>
    <name evidence="2 3" type="primary">rbfA</name>
    <name evidence="3" type="ORF">M9405_00425</name>
</gene>
<comment type="subcellular location">
    <subcellularLocation>
        <location evidence="2">Cytoplasm</location>
    </subcellularLocation>
</comment>
<proteinExistence type="inferred from homology"/>
<dbReference type="HAMAP" id="MF_00003">
    <property type="entry name" value="RbfA"/>
    <property type="match status" value="1"/>
</dbReference>
<reference evidence="3" key="1">
    <citation type="submission" date="2022-05" db="EMBL/GenBank/DDBJ databases">
        <title>Impact of host demography and evolutionary history on endosymbiont molecular evolution: a test in carpenter ants (Genus Camponotus) and their Blochmannia endosymbionts.</title>
        <authorList>
            <person name="Manthey J.D."/>
            <person name="Giron J.C."/>
            <person name="Hruska J.P."/>
        </authorList>
    </citation>
    <scope>NUCLEOTIDE SEQUENCE</scope>
    <source>
        <strain evidence="3">C-006</strain>
    </source>
</reference>
<keyword evidence="1 2" id="KW-0690">Ribosome biogenesis</keyword>
<evidence type="ECO:0000313" key="4">
    <source>
        <dbReference type="Proteomes" id="UP001056834"/>
    </source>
</evidence>
<keyword evidence="2" id="KW-0963">Cytoplasm</keyword>
<sequence length="142" mass="16727">MYFQNNYRSQRVAQEIHRKISVILQHNINDINIDIPTISGVTVSKDLKYANVFVTFFNKNNLEEANNSIIRLQRAARCIRFLLAKILYLRVMPVLFFKYDNSLIEGARICNLIINTKQPITITQKKKKNKIDFSEFKDIKIF</sequence>